<proteinExistence type="predicted"/>
<dbReference type="Proteomes" id="UP000179047">
    <property type="component" value="Unassembled WGS sequence"/>
</dbReference>
<accession>A0A1F8GTV6</accession>
<sequence length="198" mass="21779">MADGNRPDDTTAGKSEDELKEEALMNRARELCQGTSWKIPNDHELAPDIGLVVVEKLQKARWSEDDIGLMAEAFNELLTNAMIHGNLGLRKNPGEPTQKFLQRIKDAERSIGKSTSVHITFDLGVDSVTIVVMDEGPGFDVSSSVTSDPSREPVSMAEMGRGVSFTKMYFDSIVYNGKGNQVTVMKRKLSTKDLLSAE</sequence>
<dbReference type="Pfam" id="PF13581">
    <property type="entry name" value="HATPase_c_2"/>
    <property type="match status" value="1"/>
</dbReference>
<reference evidence="2 3" key="1">
    <citation type="journal article" date="2016" name="Nat. Commun.">
        <title>Thousands of microbial genomes shed light on interconnected biogeochemical processes in an aquifer system.</title>
        <authorList>
            <person name="Anantharaman K."/>
            <person name="Brown C.T."/>
            <person name="Hug L.A."/>
            <person name="Sharon I."/>
            <person name="Castelle C.J."/>
            <person name="Probst A.J."/>
            <person name="Thomas B.C."/>
            <person name="Singh A."/>
            <person name="Wilkins M.J."/>
            <person name="Karaoz U."/>
            <person name="Brodie E.L."/>
            <person name="Williams K.H."/>
            <person name="Hubbard S.S."/>
            <person name="Banfield J.F."/>
        </authorList>
    </citation>
    <scope>NUCLEOTIDE SEQUENCE [LARGE SCALE GENOMIC DNA]</scope>
</reference>
<evidence type="ECO:0000259" key="1">
    <source>
        <dbReference type="Pfam" id="PF13581"/>
    </source>
</evidence>
<protein>
    <recommendedName>
        <fullName evidence="1">Histidine kinase/HSP90-like ATPase domain-containing protein</fullName>
    </recommendedName>
</protein>
<dbReference type="EMBL" id="MGKP01000024">
    <property type="protein sequence ID" value="OGN28058.1"/>
    <property type="molecule type" value="Genomic_DNA"/>
</dbReference>
<dbReference type="CDD" id="cd16936">
    <property type="entry name" value="HATPase_RsbW-like"/>
    <property type="match status" value="1"/>
</dbReference>
<dbReference type="SUPFAM" id="SSF55874">
    <property type="entry name" value="ATPase domain of HSP90 chaperone/DNA topoisomerase II/histidine kinase"/>
    <property type="match status" value="1"/>
</dbReference>
<dbReference type="STRING" id="1802701.A3A33_03930"/>
<comment type="caution">
    <text evidence="2">The sequence shown here is derived from an EMBL/GenBank/DDBJ whole genome shotgun (WGS) entry which is preliminary data.</text>
</comment>
<dbReference type="InterPro" id="IPR036890">
    <property type="entry name" value="HATPase_C_sf"/>
</dbReference>
<dbReference type="AlphaFoldDB" id="A0A1F8GTV6"/>
<dbReference type="InterPro" id="IPR003594">
    <property type="entry name" value="HATPase_dom"/>
</dbReference>
<gene>
    <name evidence="2" type="ORF">A3A33_03930</name>
</gene>
<feature type="domain" description="Histidine kinase/HSP90-like ATPase" evidence="1">
    <location>
        <begin position="40"/>
        <end position="185"/>
    </location>
</feature>
<organism evidence="2 3">
    <name type="scientific">Candidatus Yanofskybacteria bacterium RIFCSPLOWO2_01_FULL_49_25</name>
    <dbReference type="NCBI Taxonomy" id="1802701"/>
    <lineage>
        <taxon>Bacteria</taxon>
        <taxon>Candidatus Yanofskyibacteriota</taxon>
    </lineage>
</organism>
<dbReference type="Gene3D" id="3.30.565.10">
    <property type="entry name" value="Histidine kinase-like ATPase, C-terminal domain"/>
    <property type="match status" value="1"/>
</dbReference>
<name>A0A1F8GTV6_9BACT</name>
<evidence type="ECO:0000313" key="2">
    <source>
        <dbReference type="EMBL" id="OGN28058.1"/>
    </source>
</evidence>
<evidence type="ECO:0000313" key="3">
    <source>
        <dbReference type="Proteomes" id="UP000179047"/>
    </source>
</evidence>